<comment type="subcellular location">
    <subcellularLocation>
        <location evidence="1">Nucleus</location>
    </subcellularLocation>
</comment>
<dbReference type="PANTHER" id="PTHR31251">
    <property type="entry name" value="SQUAMOSA PROMOTER-BINDING-LIKE PROTEIN 4"/>
    <property type="match status" value="1"/>
</dbReference>
<reference evidence="11 12" key="1">
    <citation type="journal article" date="2021" name="Nat. Plants">
        <title>The Taxus genome provides insights into paclitaxel biosynthesis.</title>
        <authorList>
            <person name="Xiong X."/>
            <person name="Gou J."/>
            <person name="Liao Q."/>
            <person name="Li Y."/>
            <person name="Zhou Q."/>
            <person name="Bi G."/>
            <person name="Li C."/>
            <person name="Du R."/>
            <person name="Wang X."/>
            <person name="Sun T."/>
            <person name="Guo L."/>
            <person name="Liang H."/>
            <person name="Lu P."/>
            <person name="Wu Y."/>
            <person name="Zhang Z."/>
            <person name="Ro D.K."/>
            <person name="Shang Y."/>
            <person name="Huang S."/>
            <person name="Yan J."/>
        </authorList>
    </citation>
    <scope>NUCLEOTIDE SEQUENCE [LARGE SCALE GENOMIC DNA]</scope>
    <source>
        <strain evidence="11">Ta-2019</strain>
    </source>
</reference>
<evidence type="ECO:0000256" key="6">
    <source>
        <dbReference type="ARBA" id="ARBA00023163"/>
    </source>
</evidence>
<keyword evidence="6" id="KW-0804">Transcription</keyword>
<keyword evidence="3 8" id="KW-0863">Zinc-finger</keyword>
<comment type="caution">
    <text evidence="11">The sequence shown here is derived from an EMBL/GenBank/DDBJ whole genome shotgun (WGS) entry which is preliminary data.</text>
</comment>
<dbReference type="PANTHER" id="PTHR31251:SF169">
    <property type="entry name" value="SQUAMOSA PROMOTER-BINDING-LIKE PROTEIN 8"/>
    <property type="match status" value="1"/>
</dbReference>
<dbReference type="GO" id="GO:0008270">
    <property type="term" value="F:zinc ion binding"/>
    <property type="evidence" value="ECO:0007669"/>
    <property type="project" value="UniProtKB-KW"/>
</dbReference>
<evidence type="ECO:0000256" key="9">
    <source>
        <dbReference type="SAM" id="MobiDB-lite"/>
    </source>
</evidence>
<dbReference type="OMA" id="DFHAARI"/>
<evidence type="ECO:0000313" key="12">
    <source>
        <dbReference type="Proteomes" id="UP000824469"/>
    </source>
</evidence>
<sequence length="353" mass="39505">MNPSVSCSSEERGEDSSWVCESWDNPPAPATAMSVGLETARQFHGRPDWDWDNTAAAVNNNPLLLSHHHHRHHHHHHHHEQSDSDEQKPPIMPPQMASFRQYNGMGLGFPGQHHQNHALGLLNSSGMRSFGDSNTGLPTVSSSSSFHPSLLYSEMPAFAYGGCDSRSQLAQMMSMQNHHNHHKQGGGAPSAVFHDIVKREDLEYQATMLNLGHRTYFSSEDSAVSRLYKRSRAIPPSSQVPRCQAEGCKADLSNAKHYHRRHKVCEFHSKAPTVITGGVHQRFCQQCSRFHALSEFDEVKRSCRKRLADHNRRRRKPQPNPVPSITDTPTAALKAEEDDHSNKNGSGSSDTTR</sequence>
<dbReference type="InterPro" id="IPR044817">
    <property type="entry name" value="SBP-like"/>
</dbReference>
<dbReference type="EMBL" id="JAHRHJ020000010">
    <property type="protein sequence ID" value="KAH9297014.1"/>
    <property type="molecule type" value="Genomic_DNA"/>
</dbReference>
<evidence type="ECO:0000256" key="1">
    <source>
        <dbReference type="ARBA" id="ARBA00004123"/>
    </source>
</evidence>
<dbReference type="Proteomes" id="UP000824469">
    <property type="component" value="Unassembled WGS sequence"/>
</dbReference>
<keyword evidence="12" id="KW-1185">Reference proteome</keyword>
<feature type="compositionally biased region" description="Polar residues" evidence="9">
    <location>
        <begin position="343"/>
        <end position="353"/>
    </location>
</feature>
<dbReference type="GO" id="GO:0003677">
    <property type="term" value="F:DNA binding"/>
    <property type="evidence" value="ECO:0007669"/>
    <property type="project" value="UniProtKB-KW"/>
</dbReference>
<evidence type="ECO:0000256" key="7">
    <source>
        <dbReference type="ARBA" id="ARBA00023242"/>
    </source>
</evidence>
<evidence type="ECO:0000256" key="2">
    <source>
        <dbReference type="ARBA" id="ARBA00022723"/>
    </source>
</evidence>
<dbReference type="GO" id="GO:0005634">
    <property type="term" value="C:nucleus"/>
    <property type="evidence" value="ECO:0007669"/>
    <property type="project" value="UniProtKB-SubCell"/>
</dbReference>
<dbReference type="InterPro" id="IPR036893">
    <property type="entry name" value="SBP_sf"/>
</dbReference>
<feature type="compositionally biased region" description="Basic residues" evidence="9">
    <location>
        <begin position="68"/>
        <end position="79"/>
    </location>
</feature>
<dbReference type="Gene3D" id="4.10.1100.10">
    <property type="entry name" value="Transcription factor, SBP-box domain"/>
    <property type="match status" value="1"/>
</dbReference>
<keyword evidence="7" id="KW-0539">Nucleus</keyword>
<evidence type="ECO:0000256" key="8">
    <source>
        <dbReference type="PROSITE-ProRule" id="PRU00470"/>
    </source>
</evidence>
<evidence type="ECO:0000256" key="4">
    <source>
        <dbReference type="ARBA" id="ARBA00022833"/>
    </source>
</evidence>
<evidence type="ECO:0000259" key="10">
    <source>
        <dbReference type="PROSITE" id="PS51141"/>
    </source>
</evidence>
<dbReference type="PROSITE" id="PS51141">
    <property type="entry name" value="ZF_SBP"/>
    <property type="match status" value="1"/>
</dbReference>
<dbReference type="FunFam" id="4.10.1100.10:FF:000001">
    <property type="entry name" value="Squamosa promoter-binding-like protein 14"/>
    <property type="match status" value="1"/>
</dbReference>
<protein>
    <recommendedName>
        <fullName evidence="10">SBP-type domain-containing protein</fullName>
    </recommendedName>
</protein>
<dbReference type="InterPro" id="IPR004333">
    <property type="entry name" value="SBP_dom"/>
</dbReference>
<feature type="region of interest" description="Disordered" evidence="9">
    <location>
        <begin position="308"/>
        <end position="353"/>
    </location>
</feature>
<feature type="domain" description="SBP-type" evidence="10">
    <location>
        <begin position="240"/>
        <end position="317"/>
    </location>
</feature>
<dbReference type="AlphaFoldDB" id="A0AA38CJ38"/>
<evidence type="ECO:0000313" key="11">
    <source>
        <dbReference type="EMBL" id="KAH9297014.1"/>
    </source>
</evidence>
<evidence type="ECO:0000256" key="5">
    <source>
        <dbReference type="ARBA" id="ARBA00023125"/>
    </source>
</evidence>
<dbReference type="SUPFAM" id="SSF103612">
    <property type="entry name" value="SBT domain"/>
    <property type="match status" value="1"/>
</dbReference>
<dbReference type="Pfam" id="PF03110">
    <property type="entry name" value="SBP"/>
    <property type="match status" value="1"/>
</dbReference>
<proteinExistence type="predicted"/>
<organism evidence="11 12">
    <name type="scientific">Taxus chinensis</name>
    <name type="common">Chinese yew</name>
    <name type="synonym">Taxus wallichiana var. chinensis</name>
    <dbReference type="NCBI Taxonomy" id="29808"/>
    <lineage>
        <taxon>Eukaryota</taxon>
        <taxon>Viridiplantae</taxon>
        <taxon>Streptophyta</taxon>
        <taxon>Embryophyta</taxon>
        <taxon>Tracheophyta</taxon>
        <taxon>Spermatophyta</taxon>
        <taxon>Pinopsida</taxon>
        <taxon>Pinidae</taxon>
        <taxon>Conifers II</taxon>
        <taxon>Cupressales</taxon>
        <taxon>Taxaceae</taxon>
        <taxon>Taxus</taxon>
    </lineage>
</organism>
<feature type="region of interest" description="Disordered" evidence="9">
    <location>
        <begin position="1"/>
        <end position="25"/>
    </location>
</feature>
<keyword evidence="4" id="KW-0862">Zinc</keyword>
<name>A0AA38CJ38_TAXCH</name>
<gene>
    <name evidence="11" type="ORF">KI387_028696</name>
</gene>
<accession>A0AA38CJ38</accession>
<keyword evidence="2" id="KW-0479">Metal-binding</keyword>
<feature type="non-terminal residue" evidence="11">
    <location>
        <position position="1"/>
    </location>
</feature>
<evidence type="ECO:0000256" key="3">
    <source>
        <dbReference type="ARBA" id="ARBA00022771"/>
    </source>
</evidence>
<keyword evidence="5" id="KW-0238">DNA-binding</keyword>
<feature type="region of interest" description="Disordered" evidence="9">
    <location>
        <begin position="68"/>
        <end position="103"/>
    </location>
</feature>